<proteinExistence type="predicted"/>
<organism evidence="1 2">
    <name type="scientific">Lolium multiflorum</name>
    <name type="common">Italian ryegrass</name>
    <name type="synonym">Lolium perenne subsp. multiflorum</name>
    <dbReference type="NCBI Taxonomy" id="4521"/>
    <lineage>
        <taxon>Eukaryota</taxon>
        <taxon>Viridiplantae</taxon>
        <taxon>Streptophyta</taxon>
        <taxon>Embryophyta</taxon>
        <taxon>Tracheophyta</taxon>
        <taxon>Spermatophyta</taxon>
        <taxon>Magnoliopsida</taxon>
        <taxon>Liliopsida</taxon>
        <taxon>Poales</taxon>
        <taxon>Poaceae</taxon>
        <taxon>BOP clade</taxon>
        <taxon>Pooideae</taxon>
        <taxon>Poodae</taxon>
        <taxon>Poeae</taxon>
        <taxon>Poeae Chloroplast Group 2 (Poeae type)</taxon>
        <taxon>Loliodinae</taxon>
        <taxon>Loliinae</taxon>
        <taxon>Lolium</taxon>
    </lineage>
</organism>
<evidence type="ECO:0000313" key="2">
    <source>
        <dbReference type="Proteomes" id="UP001231189"/>
    </source>
</evidence>
<dbReference type="Proteomes" id="UP001231189">
    <property type="component" value="Unassembled WGS sequence"/>
</dbReference>
<evidence type="ECO:0000313" key="1">
    <source>
        <dbReference type="EMBL" id="KAK1631919.1"/>
    </source>
</evidence>
<reference evidence="1" key="1">
    <citation type="submission" date="2023-07" db="EMBL/GenBank/DDBJ databases">
        <title>A chromosome-level genome assembly of Lolium multiflorum.</title>
        <authorList>
            <person name="Chen Y."/>
            <person name="Copetti D."/>
            <person name="Kolliker R."/>
            <person name="Studer B."/>
        </authorList>
    </citation>
    <scope>NUCLEOTIDE SEQUENCE</scope>
    <source>
        <strain evidence="1">02402/16</strain>
        <tissue evidence="1">Leaf</tissue>
    </source>
</reference>
<sequence length="101" mass="10994">MHASVAMQGLAHPGPSLTAPRWRGYAEGKAVGVWITSVNGDGAPWRDAEGSDARVKVDRREGVPYATWTPTRYAEGCRRRSLRRGLPAVGVFGHSCSVVYR</sequence>
<dbReference type="AlphaFoldDB" id="A0AAD8RWE7"/>
<protein>
    <submittedName>
        <fullName evidence="1">Uncharacterized protein</fullName>
    </submittedName>
</protein>
<accession>A0AAD8RWE7</accession>
<keyword evidence="2" id="KW-1185">Reference proteome</keyword>
<name>A0AAD8RWE7_LOLMU</name>
<dbReference type="EMBL" id="JAUUTY010000005">
    <property type="protein sequence ID" value="KAK1631919.1"/>
    <property type="molecule type" value="Genomic_DNA"/>
</dbReference>
<comment type="caution">
    <text evidence="1">The sequence shown here is derived from an EMBL/GenBank/DDBJ whole genome shotgun (WGS) entry which is preliminary data.</text>
</comment>
<gene>
    <name evidence="1" type="ORF">QYE76_006234</name>
</gene>